<evidence type="ECO:0000259" key="2">
    <source>
        <dbReference type="PROSITE" id="PS50965"/>
    </source>
</evidence>
<feature type="transmembrane region" description="Helical" evidence="1">
    <location>
        <begin position="20"/>
        <end position="41"/>
    </location>
</feature>
<name>A0ABP2LCX4_9VIBR</name>
<organism evidence="3 4">
    <name type="scientific">Vibrio tubiashii ATCC 19109</name>
    <dbReference type="NCBI Taxonomy" id="1051646"/>
    <lineage>
        <taxon>Bacteria</taxon>
        <taxon>Pseudomonadati</taxon>
        <taxon>Pseudomonadota</taxon>
        <taxon>Gammaproteobacteria</taxon>
        <taxon>Vibrionales</taxon>
        <taxon>Vibrionaceae</taxon>
        <taxon>Vibrio</taxon>
        <taxon>Vibrio oreintalis group</taxon>
    </lineage>
</organism>
<dbReference type="Proteomes" id="UP000003836">
    <property type="component" value="Unassembled WGS sequence"/>
</dbReference>
<feature type="domain" description="NERD" evidence="2">
    <location>
        <begin position="43"/>
        <end position="160"/>
    </location>
</feature>
<accession>A0ABP2LCX4</accession>
<dbReference type="InterPro" id="IPR013498">
    <property type="entry name" value="Topo_IA_Znf"/>
</dbReference>
<evidence type="ECO:0000313" key="4">
    <source>
        <dbReference type="Proteomes" id="UP000003836"/>
    </source>
</evidence>
<dbReference type="Pfam" id="PF01396">
    <property type="entry name" value="Zn_ribbon_Top1"/>
    <property type="match status" value="1"/>
</dbReference>
<reference evidence="3 4" key="1">
    <citation type="journal article" date="2012" name="Int. J. Syst. Evol. Microbiol.">
        <title>Vibrio caribbeanicus sp. nov., isolated from the marine sponge Scleritoderma cyanea.</title>
        <authorList>
            <person name="Hoffmann M."/>
            <person name="Monday S.R."/>
            <person name="Allard M.W."/>
            <person name="Strain E.A."/>
            <person name="Whittaker P."/>
            <person name="Naum M."/>
            <person name="McCarthy P.J."/>
            <person name="Lopez J.V."/>
            <person name="Fischer M."/>
            <person name="Brown E.W."/>
        </authorList>
    </citation>
    <scope>NUCLEOTIDE SEQUENCE [LARGE SCALE GENOMIC DNA]</scope>
    <source>
        <strain evidence="3 4">ATCC 19109</strain>
    </source>
</reference>
<dbReference type="GeneID" id="23448060"/>
<dbReference type="RefSeq" id="WP_004748778.1">
    <property type="nucleotide sequence ID" value="NZ_AFWI01000216.1"/>
</dbReference>
<proteinExistence type="predicted"/>
<dbReference type="InterPro" id="IPR011528">
    <property type="entry name" value="NERD"/>
</dbReference>
<evidence type="ECO:0000313" key="3">
    <source>
        <dbReference type="EMBL" id="EGU46761.1"/>
    </source>
</evidence>
<evidence type="ECO:0000256" key="1">
    <source>
        <dbReference type="SAM" id="Phobius"/>
    </source>
</evidence>
<gene>
    <name evidence="3" type="ORF">VITU9109_10227</name>
</gene>
<keyword evidence="1" id="KW-1133">Transmembrane helix</keyword>
<keyword evidence="1" id="KW-0812">Transmembrane</keyword>
<dbReference type="EMBL" id="AFWI01000216">
    <property type="protein sequence ID" value="EGU46761.1"/>
    <property type="molecule type" value="Genomic_DNA"/>
</dbReference>
<dbReference type="Gene3D" id="3.30.65.10">
    <property type="entry name" value="Bacterial Topoisomerase I, domain 1"/>
    <property type="match status" value="1"/>
</dbReference>
<keyword evidence="1" id="KW-0472">Membrane</keyword>
<comment type="caution">
    <text evidence="3">The sequence shown here is derived from an EMBL/GenBank/DDBJ whole genome shotgun (WGS) entry which is preliminary data.</text>
</comment>
<keyword evidence="4" id="KW-1185">Reference proteome</keyword>
<dbReference type="PROSITE" id="PS50965">
    <property type="entry name" value="NERD"/>
    <property type="match status" value="1"/>
</dbReference>
<dbReference type="SUPFAM" id="SSF57783">
    <property type="entry name" value="Zinc beta-ribbon"/>
    <property type="match status" value="1"/>
</dbReference>
<sequence length="272" mass="31333">MSNQMMDAFTSALIPQALNLAGQFWWLILLLIIVSITRTAWFKGVFGEWIVNLILRKNFKEPEYSLFKDVMLPTEDGTTQIDHILLSKYGIFVIETKNMKGWIFGNETSPYWTQQIFKNKFRFQNPLRQNYKHTKTLSDLIEVDPAVVHSIIVFVGDATFKTPMPNNVLTAFKLRRYISEYSHPVIDDTALEAIKVSLSRGKLDNSFTNKRKHIAHAKSLKKMTNTTPDERDTTNCPRCGGSLVMRTSKRGTNEGKQFLGCSNYPKCRFIRH</sequence>
<protein>
    <recommendedName>
        <fullName evidence="2">NERD domain-containing protein</fullName>
    </recommendedName>
</protein>
<dbReference type="Pfam" id="PF08378">
    <property type="entry name" value="NERD"/>
    <property type="match status" value="1"/>
</dbReference>